<gene>
    <name evidence="2" type="ORF">GCM10011386_09270</name>
</gene>
<dbReference type="RefSeq" id="WP_188747953.1">
    <property type="nucleotide sequence ID" value="NZ_BMIK01000002.1"/>
</dbReference>
<evidence type="ECO:0000259" key="1">
    <source>
        <dbReference type="Pfam" id="PF12867"/>
    </source>
</evidence>
<comment type="caution">
    <text evidence="2">The sequence shown here is derived from an EMBL/GenBank/DDBJ whole genome shotgun (WGS) entry which is preliminary data.</text>
</comment>
<evidence type="ECO:0000313" key="2">
    <source>
        <dbReference type="EMBL" id="GGC19498.1"/>
    </source>
</evidence>
<accession>A0ABQ1LAM3</accession>
<dbReference type="EMBL" id="BMIK01000002">
    <property type="protein sequence ID" value="GGC19498.1"/>
    <property type="molecule type" value="Genomic_DNA"/>
</dbReference>
<dbReference type="SUPFAM" id="SSF109854">
    <property type="entry name" value="DinB/YfiT-like putative metalloenzymes"/>
    <property type="match status" value="1"/>
</dbReference>
<dbReference type="Pfam" id="PF12867">
    <property type="entry name" value="DinB_2"/>
    <property type="match status" value="1"/>
</dbReference>
<reference evidence="3" key="1">
    <citation type="journal article" date="2019" name="Int. J. Syst. Evol. Microbiol.">
        <title>The Global Catalogue of Microorganisms (GCM) 10K type strain sequencing project: providing services to taxonomists for standard genome sequencing and annotation.</title>
        <authorList>
            <consortium name="The Broad Institute Genomics Platform"/>
            <consortium name="The Broad Institute Genome Sequencing Center for Infectious Disease"/>
            <person name="Wu L."/>
            <person name="Ma J."/>
        </authorList>
    </citation>
    <scope>NUCLEOTIDE SEQUENCE [LARGE SCALE GENOMIC DNA]</scope>
    <source>
        <strain evidence="3">CGMCC 1.15342</strain>
    </source>
</reference>
<dbReference type="InterPro" id="IPR024775">
    <property type="entry name" value="DinB-like"/>
</dbReference>
<protein>
    <recommendedName>
        <fullName evidence="1">DinB-like domain-containing protein</fullName>
    </recommendedName>
</protein>
<keyword evidence="3" id="KW-1185">Reference proteome</keyword>
<name>A0ABQ1LAM3_9SPHI</name>
<dbReference type="InterPro" id="IPR034660">
    <property type="entry name" value="DinB/YfiT-like"/>
</dbReference>
<sequence length="171" mass="19434">MAEERQLEVWMRGPISGVPALLQPVAHALLQVKEEVAVYMEDFDNRYLWQRPGGRAAVGFHLQHMDGVIERMFTYANNQALSEAQFARLRAEGMEMPEISGAGLVIALQERVDWAIGQLKQTDENQLTHPRYLGRKRIPTTLIGLLFHAAEHTQRHLGQLFVTLKLLPLLT</sequence>
<evidence type="ECO:0000313" key="3">
    <source>
        <dbReference type="Proteomes" id="UP000597338"/>
    </source>
</evidence>
<dbReference type="Proteomes" id="UP000597338">
    <property type="component" value="Unassembled WGS sequence"/>
</dbReference>
<feature type="domain" description="DinB-like" evidence="1">
    <location>
        <begin position="44"/>
        <end position="160"/>
    </location>
</feature>
<organism evidence="2 3">
    <name type="scientific">Parapedobacter defluvii</name>
    <dbReference type="NCBI Taxonomy" id="2045106"/>
    <lineage>
        <taxon>Bacteria</taxon>
        <taxon>Pseudomonadati</taxon>
        <taxon>Bacteroidota</taxon>
        <taxon>Sphingobacteriia</taxon>
        <taxon>Sphingobacteriales</taxon>
        <taxon>Sphingobacteriaceae</taxon>
        <taxon>Parapedobacter</taxon>
    </lineage>
</organism>
<dbReference type="Gene3D" id="1.20.120.450">
    <property type="entry name" value="dinb family like domain"/>
    <property type="match status" value="1"/>
</dbReference>
<proteinExistence type="predicted"/>